<dbReference type="AlphaFoldDB" id="A0A4U1HDD7"/>
<dbReference type="PANTHER" id="PTHR35370:SF4">
    <property type="entry name" value="TYPE VI SECRETION SYSTEM BASEPLATE SUBUNIT TSSF"/>
    <property type="match status" value="1"/>
</dbReference>
<accession>A0A4U1HDD7</accession>
<dbReference type="EMBL" id="SWJE01000026">
    <property type="protein sequence ID" value="TKC78929.1"/>
    <property type="molecule type" value="Genomic_DNA"/>
</dbReference>
<protein>
    <submittedName>
        <fullName evidence="1">Type VI secretion system baseplate subunit TssF</fullName>
    </submittedName>
</protein>
<reference evidence="1 2" key="1">
    <citation type="submission" date="2019-04" db="EMBL/GenBank/DDBJ databases">
        <title>Trinickia sp. 7GSK02, isolated from subtropical forest soil.</title>
        <authorList>
            <person name="Gao Z.-H."/>
            <person name="Qiu L.-H."/>
        </authorList>
    </citation>
    <scope>NUCLEOTIDE SEQUENCE [LARGE SCALE GENOMIC DNA]</scope>
    <source>
        <strain evidence="1 2">7GSK02</strain>
    </source>
</reference>
<gene>
    <name evidence="1" type="primary">tssF</name>
    <name evidence="1" type="ORF">FAZ69_31310</name>
</gene>
<evidence type="ECO:0000313" key="1">
    <source>
        <dbReference type="EMBL" id="TKC78929.1"/>
    </source>
</evidence>
<comment type="caution">
    <text evidence="1">The sequence shown here is derived from an EMBL/GenBank/DDBJ whole genome shotgun (WGS) entry which is preliminary data.</text>
</comment>
<dbReference type="PANTHER" id="PTHR35370">
    <property type="entry name" value="CYTOPLASMIC PROTEIN-RELATED-RELATED"/>
    <property type="match status" value="1"/>
</dbReference>
<organism evidence="1 2">
    <name type="scientific">Trinickia terrae</name>
    <dbReference type="NCBI Taxonomy" id="2571161"/>
    <lineage>
        <taxon>Bacteria</taxon>
        <taxon>Pseudomonadati</taxon>
        <taxon>Pseudomonadota</taxon>
        <taxon>Betaproteobacteria</taxon>
        <taxon>Burkholderiales</taxon>
        <taxon>Burkholderiaceae</taxon>
        <taxon>Trinickia</taxon>
    </lineage>
</organism>
<dbReference type="Proteomes" id="UP000305539">
    <property type="component" value="Unassembled WGS sequence"/>
</dbReference>
<dbReference type="Pfam" id="PF05947">
    <property type="entry name" value="T6SS_TssF"/>
    <property type="match status" value="1"/>
</dbReference>
<sequence>MDDSILRYYEAEMRYLREAGKEFAQAHPDRARMLNLDRVGDRDPYVERLYEGFAFLTARLRQKLDDELPELTEGLVSLLWPHYLRMIPSLSIVELQPKPELLQQAETIPAGLQVRTGTIALGSSGAPDAAAGVQCQYRTTQAVALNPIRLTLAEPSVRHDGRSVIRLRFEIEGSAQRESVDLSRIRLYLNADLPVAFALHLALTRHVQAVAWRIPEVRDGEAVELAGVHAEPAGFAADERLWPKADAAFSGYQLLLEYFTFREKFLFVDLCGLDIGKLPPNARQFDLELLLAQSYPQDLRFTAENVRLFCTPVINLFKLDAKSTHVDHHDTEYRVTAEDHHGAHVEAYSVDAAESFDHASAGRHEYVPFSTFKHRGGMMRHEAPERYFHTRVRQGVTGLYDTWLILGGHAWESLEDLPEETLSLRVTGTNGMLPRKGLREASIDTLVSSAPSIARVTNLCAPTLPVYPPLDDRFQWRVLSHLAPNFLSLLDAEVLRGALALYDWTDDELNRRRLAGIRHVGQELLEQISGGAVERGVLIEVTLDSHAFAGEGDVYLFGELLHRFFALYAELNLFTKLAIVSLPTGQRIEWPKSKTGRAPL</sequence>
<dbReference type="RefSeq" id="WP_136899067.1">
    <property type="nucleotide sequence ID" value="NZ_SWJE01000026.1"/>
</dbReference>
<name>A0A4U1HDD7_9BURK</name>
<keyword evidence="2" id="KW-1185">Reference proteome</keyword>
<dbReference type="OrthoDB" id="9763676at2"/>
<evidence type="ECO:0000313" key="2">
    <source>
        <dbReference type="Proteomes" id="UP000305539"/>
    </source>
</evidence>
<proteinExistence type="predicted"/>
<dbReference type="InterPro" id="IPR010272">
    <property type="entry name" value="T6SS_TssF"/>
</dbReference>
<dbReference type="PIRSF" id="PIRSF028304">
    <property type="entry name" value="UCP028304"/>
    <property type="match status" value="1"/>
</dbReference>
<dbReference type="NCBIfam" id="TIGR03359">
    <property type="entry name" value="VI_chp_6"/>
    <property type="match status" value="1"/>
</dbReference>